<dbReference type="PROSITE" id="PS00194">
    <property type="entry name" value="THIOREDOXIN_1"/>
    <property type="match status" value="1"/>
</dbReference>
<protein>
    <submittedName>
        <fullName evidence="4">Thioredoxin</fullName>
    </submittedName>
</protein>
<reference evidence="5" key="2">
    <citation type="submission" date="2021-03" db="EMBL/GenBank/DDBJ databases">
        <title>Chromosome level genome of the anhydrobiotic midge Polypedilum vanderplanki.</title>
        <authorList>
            <person name="Yoshida Y."/>
            <person name="Kikawada T."/>
            <person name="Gusev O."/>
        </authorList>
    </citation>
    <scope>NUCLEOTIDE SEQUENCE</scope>
    <source>
        <strain evidence="5">NIAS01</strain>
        <tissue evidence="5">Whole body or cell culture</tissue>
    </source>
</reference>
<comment type="similarity">
    <text evidence="1">Belongs to the thioredoxin family.</text>
</comment>
<accession>S6BTQ9</accession>
<dbReference type="Pfam" id="PF00085">
    <property type="entry name" value="Thioredoxin"/>
    <property type="match status" value="1"/>
</dbReference>
<evidence type="ECO:0000313" key="6">
    <source>
        <dbReference type="Proteomes" id="UP001107558"/>
    </source>
</evidence>
<dbReference type="CDD" id="cd02947">
    <property type="entry name" value="TRX_family"/>
    <property type="match status" value="1"/>
</dbReference>
<feature type="domain" description="Thioredoxin" evidence="3">
    <location>
        <begin position="31"/>
        <end position="129"/>
    </location>
</feature>
<organism evidence="4">
    <name type="scientific">Polypedilum vanderplanki</name>
    <name type="common">Sleeping chironomid midge</name>
    <dbReference type="NCBI Taxonomy" id="319348"/>
    <lineage>
        <taxon>Eukaryota</taxon>
        <taxon>Metazoa</taxon>
        <taxon>Ecdysozoa</taxon>
        <taxon>Arthropoda</taxon>
        <taxon>Hexapoda</taxon>
        <taxon>Insecta</taxon>
        <taxon>Pterygota</taxon>
        <taxon>Neoptera</taxon>
        <taxon>Endopterygota</taxon>
        <taxon>Diptera</taxon>
        <taxon>Nematocera</taxon>
        <taxon>Chironomoidea</taxon>
        <taxon>Chironomidae</taxon>
        <taxon>Chironominae</taxon>
        <taxon>Polypedilum</taxon>
        <taxon>Polypedilum</taxon>
    </lineage>
</organism>
<dbReference type="InterPro" id="IPR036249">
    <property type="entry name" value="Thioredoxin-like_sf"/>
</dbReference>
<dbReference type="Proteomes" id="UP001107558">
    <property type="component" value="Chromosome 4"/>
</dbReference>
<gene>
    <name evidence="4" type="primary">PvTrx14</name>
    <name evidence="5" type="ORF">PVAND_017497</name>
</gene>
<name>S6BTQ9_POLVA</name>
<dbReference type="InterPro" id="IPR017937">
    <property type="entry name" value="Thioredoxin_CS"/>
</dbReference>
<dbReference type="GO" id="GO:0045454">
    <property type="term" value="P:cell redox homeostasis"/>
    <property type="evidence" value="ECO:0007669"/>
    <property type="project" value="TreeGrafter"/>
</dbReference>
<dbReference type="Gene3D" id="3.40.30.10">
    <property type="entry name" value="Glutaredoxin"/>
    <property type="match status" value="1"/>
</dbReference>
<reference evidence="4" key="1">
    <citation type="submission" date="2013-07" db="EMBL/GenBank/DDBJ databases">
        <title>Functional and evolutionary insights for the origin and mechanisms of complete desiccation tolerance from genome of the sleeping chironomid Polypedilum vanderplanki.</title>
        <authorList>
            <person name="Gusev O."/>
            <person name="Suetsugu Y."/>
            <person name="Cornette R."/>
            <person name="Kawashima T."/>
            <person name="Logacheva M."/>
            <person name="Kondrashev A."/>
            <person name="Penin A."/>
            <person name="Hatanaka R."/>
            <person name="Kikuta S."/>
            <person name="Shimura S."/>
            <person name="Katayose Y."/>
            <person name="Matsumoto T."/>
            <person name="Shagimardanova E."/>
            <person name="Alexeev D."/>
            <person name="Govorun V."/>
            <person name="Wisecaver J."/>
            <person name="Mikheyev A."/>
            <person name="Koyanagi R."/>
            <person name="Nishiyama T."/>
            <person name="Shigenobu S."/>
            <person name="Shibata T.F."/>
            <person name="Hasebe M."/>
            <person name="Okuda T."/>
            <person name="Satoh N."/>
            <person name="Kikawada T."/>
        </authorList>
    </citation>
    <scope>NUCLEOTIDE SEQUENCE</scope>
</reference>
<feature type="compositionally biased region" description="Basic and acidic residues" evidence="2">
    <location>
        <begin position="1"/>
        <end position="20"/>
    </location>
</feature>
<evidence type="ECO:0000313" key="4">
    <source>
        <dbReference type="EMBL" id="BAN67622.1"/>
    </source>
</evidence>
<evidence type="ECO:0000259" key="3">
    <source>
        <dbReference type="Pfam" id="PF00085"/>
    </source>
</evidence>
<dbReference type="EMBL" id="AB842165">
    <property type="protein sequence ID" value="BAN67622.1"/>
    <property type="molecule type" value="mRNA"/>
</dbReference>
<evidence type="ECO:0000256" key="1">
    <source>
        <dbReference type="ARBA" id="ARBA00008987"/>
    </source>
</evidence>
<sequence>MSDAKVSERKMSESGRKMSESEPVPENIITIINEYEFVERVFNSKEKNVICFYVPTCESCKVMVPRVQRVVEENIGKVNLVKVDIDFIKIFALKNNIKHVPMIAIVVNELLEPKMVGIHELDDIRTFVEDYINDAMEGKCYDPILKL</sequence>
<dbReference type="InterPro" id="IPR013766">
    <property type="entry name" value="Thioredoxin_domain"/>
</dbReference>
<dbReference type="AlphaFoldDB" id="S6BTQ9"/>
<evidence type="ECO:0000256" key="2">
    <source>
        <dbReference type="SAM" id="MobiDB-lite"/>
    </source>
</evidence>
<keyword evidence="6" id="KW-1185">Reference proteome</keyword>
<dbReference type="PANTHER" id="PTHR43601">
    <property type="entry name" value="THIOREDOXIN, MITOCHONDRIAL"/>
    <property type="match status" value="1"/>
</dbReference>
<proteinExistence type="evidence at transcript level"/>
<dbReference type="PANTHER" id="PTHR43601:SF3">
    <property type="entry name" value="THIOREDOXIN, MITOCHONDRIAL"/>
    <property type="match status" value="1"/>
</dbReference>
<feature type="region of interest" description="Disordered" evidence="2">
    <location>
        <begin position="1"/>
        <end position="21"/>
    </location>
</feature>
<dbReference type="OrthoDB" id="19690at2759"/>
<dbReference type="EMBL" id="JADBJN010000004">
    <property type="protein sequence ID" value="KAG5669612.1"/>
    <property type="molecule type" value="Genomic_DNA"/>
</dbReference>
<dbReference type="SUPFAM" id="SSF52833">
    <property type="entry name" value="Thioredoxin-like"/>
    <property type="match status" value="1"/>
</dbReference>
<evidence type="ECO:0000313" key="5">
    <source>
        <dbReference type="EMBL" id="KAG5669612.1"/>
    </source>
</evidence>